<name>A0AA38SK61_9PEZI</name>
<feature type="compositionally biased region" description="Low complexity" evidence="1">
    <location>
        <begin position="363"/>
        <end position="373"/>
    </location>
</feature>
<evidence type="ECO:0000256" key="1">
    <source>
        <dbReference type="SAM" id="MobiDB-lite"/>
    </source>
</evidence>
<keyword evidence="2" id="KW-1133">Transmembrane helix</keyword>
<protein>
    <recommendedName>
        <fullName evidence="6">Mid2 domain-containing protein</fullName>
    </recommendedName>
</protein>
<feature type="signal peptide" evidence="3">
    <location>
        <begin position="1"/>
        <end position="20"/>
    </location>
</feature>
<reference evidence="4" key="1">
    <citation type="submission" date="2022-07" db="EMBL/GenBank/DDBJ databases">
        <title>Fungi with potential for degradation of polypropylene.</title>
        <authorList>
            <person name="Gostincar C."/>
        </authorList>
    </citation>
    <scope>NUCLEOTIDE SEQUENCE</scope>
    <source>
        <strain evidence="4">EXF-13287</strain>
    </source>
</reference>
<feature type="region of interest" description="Disordered" evidence="1">
    <location>
        <begin position="271"/>
        <end position="323"/>
    </location>
</feature>
<sequence length="462" mass="46870">MRSFSYFWLTGWLLHAGSTAQRFAAMEPAPTLSPRYYQAASPLRPLGKRQLAPCELGNHPCSDIGPLGATSCCPDSTYCIIDPAGSKVQCCAIGSTCKSPCPQSQYQCVITVTVTAVSPPTTAISTACCPRQCTQTSMFGCPSSFGGGCCSYGQTCASAGQCLWTSSPTSAASSLVTQIPAGCTTSQIACPSSLGGGCCAATQSCTFVGSGPHCAALTVAPTASGVAAVPLDNGGLDTGAKAGIGVGVVVGIGLLVGLATWLVLLLRRRRQRNSRTSGSDARTRTAGTEADDSPTARRTGLGVRASGRQPPEMASSNATVAAASPPAGRLRGLTADYFGPAAVPGPFTESPSVGGGDGGGGPPTSAATTPPGGNNRDRAVPREPHSPDDITAPVEIDSRAKQRDVSDTIAGRFELYGTEPASPYSEETTSPYDVVSPYTPSPGAAAEGHVLASPTLGHAHHR</sequence>
<gene>
    <name evidence="4" type="ORF">NKR19_g408</name>
</gene>
<dbReference type="AlphaFoldDB" id="A0AA38SK61"/>
<dbReference type="Proteomes" id="UP001174691">
    <property type="component" value="Unassembled WGS sequence"/>
</dbReference>
<keyword evidence="2" id="KW-0472">Membrane</keyword>
<feature type="chain" id="PRO_5041200574" description="Mid2 domain-containing protein" evidence="3">
    <location>
        <begin position="21"/>
        <end position="462"/>
    </location>
</feature>
<evidence type="ECO:0000256" key="2">
    <source>
        <dbReference type="SAM" id="Phobius"/>
    </source>
</evidence>
<feature type="region of interest" description="Disordered" evidence="1">
    <location>
        <begin position="342"/>
        <end position="462"/>
    </location>
</feature>
<feature type="transmembrane region" description="Helical" evidence="2">
    <location>
        <begin position="242"/>
        <end position="266"/>
    </location>
</feature>
<comment type="caution">
    <text evidence="4">The sequence shown here is derived from an EMBL/GenBank/DDBJ whole genome shotgun (WGS) entry which is preliminary data.</text>
</comment>
<feature type="compositionally biased region" description="Gly residues" evidence="1">
    <location>
        <begin position="353"/>
        <end position="362"/>
    </location>
</feature>
<evidence type="ECO:0000256" key="3">
    <source>
        <dbReference type="SAM" id="SignalP"/>
    </source>
</evidence>
<evidence type="ECO:0008006" key="6">
    <source>
        <dbReference type="Google" id="ProtNLM"/>
    </source>
</evidence>
<feature type="compositionally biased region" description="Basic and acidic residues" evidence="1">
    <location>
        <begin position="396"/>
        <end position="406"/>
    </location>
</feature>
<proteinExistence type="predicted"/>
<keyword evidence="3" id="KW-0732">Signal</keyword>
<keyword evidence="5" id="KW-1185">Reference proteome</keyword>
<evidence type="ECO:0000313" key="5">
    <source>
        <dbReference type="Proteomes" id="UP001174691"/>
    </source>
</evidence>
<evidence type="ECO:0000313" key="4">
    <source>
        <dbReference type="EMBL" id="KAJ9165371.1"/>
    </source>
</evidence>
<keyword evidence="2" id="KW-0812">Transmembrane</keyword>
<dbReference type="EMBL" id="JANBVN010000004">
    <property type="protein sequence ID" value="KAJ9165371.1"/>
    <property type="molecule type" value="Genomic_DNA"/>
</dbReference>
<accession>A0AA38SK61</accession>
<feature type="compositionally biased region" description="Basic and acidic residues" evidence="1">
    <location>
        <begin position="375"/>
        <end position="388"/>
    </location>
</feature>
<organism evidence="4 5">
    <name type="scientific">Coniochaeta hoffmannii</name>
    <dbReference type="NCBI Taxonomy" id="91930"/>
    <lineage>
        <taxon>Eukaryota</taxon>
        <taxon>Fungi</taxon>
        <taxon>Dikarya</taxon>
        <taxon>Ascomycota</taxon>
        <taxon>Pezizomycotina</taxon>
        <taxon>Sordariomycetes</taxon>
        <taxon>Sordariomycetidae</taxon>
        <taxon>Coniochaetales</taxon>
        <taxon>Coniochaetaceae</taxon>
        <taxon>Coniochaeta</taxon>
    </lineage>
</organism>